<reference evidence="1" key="1">
    <citation type="journal article" date="2021" name="New Phytol.">
        <title>Evolutionary innovations through gain and loss of genes in the ectomycorrhizal Boletales.</title>
        <authorList>
            <person name="Wu G."/>
            <person name="Miyauchi S."/>
            <person name="Morin E."/>
            <person name="Kuo A."/>
            <person name="Drula E."/>
            <person name="Varga T."/>
            <person name="Kohler A."/>
            <person name="Feng B."/>
            <person name="Cao Y."/>
            <person name="Lipzen A."/>
            <person name="Daum C."/>
            <person name="Hundley H."/>
            <person name="Pangilinan J."/>
            <person name="Johnson J."/>
            <person name="Barry K."/>
            <person name="LaButti K."/>
            <person name="Ng V."/>
            <person name="Ahrendt S."/>
            <person name="Min B."/>
            <person name="Choi I.G."/>
            <person name="Park H."/>
            <person name="Plett J.M."/>
            <person name="Magnuson J."/>
            <person name="Spatafora J.W."/>
            <person name="Nagy L.G."/>
            <person name="Henrissat B."/>
            <person name="Grigoriev I.V."/>
            <person name="Yang Z.L."/>
            <person name="Xu J."/>
            <person name="Martin F.M."/>
        </authorList>
    </citation>
    <scope>NUCLEOTIDE SEQUENCE</scope>
    <source>
        <strain evidence="1">ATCC 28755</strain>
    </source>
</reference>
<accession>A0ACB8A1H5</accession>
<evidence type="ECO:0000313" key="2">
    <source>
        <dbReference type="Proteomes" id="UP000790377"/>
    </source>
</evidence>
<proteinExistence type="predicted"/>
<organism evidence="1 2">
    <name type="scientific">Hygrophoropsis aurantiaca</name>
    <dbReference type="NCBI Taxonomy" id="72124"/>
    <lineage>
        <taxon>Eukaryota</taxon>
        <taxon>Fungi</taxon>
        <taxon>Dikarya</taxon>
        <taxon>Basidiomycota</taxon>
        <taxon>Agaricomycotina</taxon>
        <taxon>Agaricomycetes</taxon>
        <taxon>Agaricomycetidae</taxon>
        <taxon>Boletales</taxon>
        <taxon>Coniophorineae</taxon>
        <taxon>Hygrophoropsidaceae</taxon>
        <taxon>Hygrophoropsis</taxon>
    </lineage>
</organism>
<sequence length="340" mass="36560">MAFIASGVAIPTIPMPTSSVKWTVPLLHNPRNNLVILRWTISLAADGDYTITSVSNPSEGNLRINDINELECGTAIRPISTWTIEPRGRDAYVIGCAANALAINLPRQVRQSRPVTASSRNNRDNQRWILDPNPLSARSNSGSGPGTSAAAQNRYTTGTAGRIIVQNNLKVPVYAATSSSNRLNIADQNTIDAGGRFSWQRGMSELVHVSTATGLGSFRTYQGLVGSTVHIDHSIPDLEWNGITSVATASVRYTSGSRGRIGVLNDLDFAIYVVVLSSAPETSDQLTRRVIAAGESSSWPRNGSEVVLISMASTRGFVRAYHGRPGHTLIIESPSKRSLP</sequence>
<name>A0ACB8A1H5_9AGAM</name>
<dbReference type="EMBL" id="MU267932">
    <property type="protein sequence ID" value="KAH7907160.1"/>
    <property type="molecule type" value="Genomic_DNA"/>
</dbReference>
<protein>
    <submittedName>
        <fullName evidence="1">Uncharacterized protein</fullName>
    </submittedName>
</protein>
<dbReference type="Proteomes" id="UP000790377">
    <property type="component" value="Unassembled WGS sequence"/>
</dbReference>
<keyword evidence="2" id="KW-1185">Reference proteome</keyword>
<evidence type="ECO:0000313" key="1">
    <source>
        <dbReference type="EMBL" id="KAH7907160.1"/>
    </source>
</evidence>
<comment type="caution">
    <text evidence="1">The sequence shown here is derived from an EMBL/GenBank/DDBJ whole genome shotgun (WGS) entry which is preliminary data.</text>
</comment>
<gene>
    <name evidence="1" type="ORF">BJ138DRAFT_532170</name>
</gene>